<protein>
    <submittedName>
        <fullName evidence="2">Uncharacterized protein</fullName>
    </submittedName>
</protein>
<evidence type="ECO:0000313" key="3">
    <source>
        <dbReference type="Proteomes" id="UP000054630"/>
    </source>
</evidence>
<dbReference type="AlphaFoldDB" id="A0A0V0SJJ7"/>
<evidence type="ECO:0000313" key="2">
    <source>
        <dbReference type="EMBL" id="KRX26810.1"/>
    </source>
</evidence>
<dbReference type="Proteomes" id="UP000054630">
    <property type="component" value="Unassembled WGS sequence"/>
</dbReference>
<sequence length="101" mass="11398">MFAQSECQVAREEETVRSTGSSRLRVDWTSCGVGQQRAKRAESREQGQRRVTHGKPGTVTAGHIDIELMPATTTTTTTTDRPLFPLFILYFDNHADINRHH</sequence>
<name>A0A0V0SJJ7_9BILA</name>
<feature type="region of interest" description="Disordered" evidence="1">
    <location>
        <begin position="1"/>
        <end position="59"/>
    </location>
</feature>
<evidence type="ECO:0000256" key="1">
    <source>
        <dbReference type="SAM" id="MobiDB-lite"/>
    </source>
</evidence>
<feature type="compositionally biased region" description="Basic and acidic residues" evidence="1">
    <location>
        <begin position="39"/>
        <end position="48"/>
    </location>
</feature>
<accession>A0A0V0SJJ7</accession>
<gene>
    <name evidence="2" type="ORF">T07_1218</name>
</gene>
<dbReference type="EMBL" id="JYDL01000006">
    <property type="protein sequence ID" value="KRX26810.1"/>
    <property type="molecule type" value="Genomic_DNA"/>
</dbReference>
<proteinExistence type="predicted"/>
<reference evidence="2 3" key="1">
    <citation type="submission" date="2015-01" db="EMBL/GenBank/DDBJ databases">
        <title>Evolution of Trichinella species and genotypes.</title>
        <authorList>
            <person name="Korhonen P.K."/>
            <person name="Edoardo P."/>
            <person name="Giuseppe L.R."/>
            <person name="Gasser R.B."/>
        </authorList>
    </citation>
    <scope>NUCLEOTIDE SEQUENCE [LARGE SCALE GENOMIC DNA]</scope>
    <source>
        <strain evidence="2">ISS37</strain>
    </source>
</reference>
<dbReference type="OrthoDB" id="10434608at2759"/>
<keyword evidence="3" id="KW-1185">Reference proteome</keyword>
<comment type="caution">
    <text evidence="2">The sequence shown here is derived from an EMBL/GenBank/DDBJ whole genome shotgun (WGS) entry which is preliminary data.</text>
</comment>
<organism evidence="2 3">
    <name type="scientific">Trichinella nelsoni</name>
    <dbReference type="NCBI Taxonomy" id="6336"/>
    <lineage>
        <taxon>Eukaryota</taxon>
        <taxon>Metazoa</taxon>
        <taxon>Ecdysozoa</taxon>
        <taxon>Nematoda</taxon>
        <taxon>Enoplea</taxon>
        <taxon>Dorylaimia</taxon>
        <taxon>Trichinellida</taxon>
        <taxon>Trichinellidae</taxon>
        <taxon>Trichinella</taxon>
    </lineage>
</organism>